<protein>
    <submittedName>
        <fullName evidence="2">Baseplate assembly protein</fullName>
    </submittedName>
</protein>
<dbReference type="AlphaFoldDB" id="A0A2C6DKF4"/>
<evidence type="ECO:0000313" key="2">
    <source>
        <dbReference type="EMBL" id="PHI29244.1"/>
    </source>
</evidence>
<organism evidence="2 3">
    <name type="scientific">Budvicia aquatica</name>
    <dbReference type="NCBI Taxonomy" id="82979"/>
    <lineage>
        <taxon>Bacteria</taxon>
        <taxon>Pseudomonadati</taxon>
        <taxon>Pseudomonadota</taxon>
        <taxon>Gammaproteobacteria</taxon>
        <taxon>Enterobacterales</taxon>
        <taxon>Budviciaceae</taxon>
        <taxon>Budvicia</taxon>
    </lineage>
</organism>
<dbReference type="STRING" id="1111728.GCA_000427805_01985"/>
<dbReference type="SUPFAM" id="SSF160719">
    <property type="entry name" value="gpW/gp25-like"/>
    <property type="match status" value="1"/>
</dbReference>
<dbReference type="Pfam" id="PF04965">
    <property type="entry name" value="GPW_gp25"/>
    <property type="match status" value="1"/>
</dbReference>
<dbReference type="OrthoDB" id="9802846at2"/>
<evidence type="ECO:0000313" key="3">
    <source>
        <dbReference type="Proteomes" id="UP000224974"/>
    </source>
</evidence>
<name>A0A2C6DKF4_9GAMM</name>
<dbReference type="Gene3D" id="3.10.450.40">
    <property type="match status" value="1"/>
</dbReference>
<evidence type="ECO:0000259" key="1">
    <source>
        <dbReference type="Pfam" id="PF04965"/>
    </source>
</evidence>
<proteinExistence type="predicted"/>
<gene>
    <name evidence="2" type="ORF">CRN84_07880</name>
</gene>
<reference evidence="3" key="1">
    <citation type="submission" date="2017-09" db="EMBL/GenBank/DDBJ databases">
        <title>FDA dAtabase for Regulatory Grade micrObial Sequences (FDA-ARGOS): Supporting development and validation of Infectious Disease Dx tests.</title>
        <authorList>
            <person name="Minogue T."/>
            <person name="Wolcott M."/>
            <person name="Wasieloski L."/>
            <person name="Aguilar W."/>
            <person name="Moore D."/>
            <person name="Tallon L."/>
            <person name="Sadzewicz L."/>
            <person name="Ott S."/>
            <person name="Zhao X."/>
            <person name="Nagaraj S."/>
            <person name="Vavikolanu K."/>
            <person name="Aluvathingal J."/>
            <person name="Nadendla S."/>
            <person name="Sichtig H."/>
        </authorList>
    </citation>
    <scope>NUCLEOTIDE SEQUENCE [LARGE SCALE GENOMIC DNA]</scope>
    <source>
        <strain evidence="3">FDAARGOS_387</strain>
    </source>
</reference>
<dbReference type="InterPro" id="IPR007048">
    <property type="entry name" value="IraD/Gp25-like"/>
</dbReference>
<comment type="caution">
    <text evidence="2">The sequence shown here is derived from an EMBL/GenBank/DDBJ whole genome shotgun (WGS) entry which is preliminary data.</text>
</comment>
<sequence>MRGAKIMYLGMNSGTGRSISDLDHIRQSVRDILITPIGSRIARREYGSLLFRLIDQPQNDVTRLRMMSAIYSALVQWEPRIQLTDIDVQASFDGTMVVTFGGKRIDTDMNFNFELPIGI</sequence>
<accession>A0A2C6DKF4</accession>
<dbReference type="Proteomes" id="UP000224974">
    <property type="component" value="Unassembled WGS sequence"/>
</dbReference>
<feature type="domain" description="IraD/Gp25-like" evidence="1">
    <location>
        <begin position="21"/>
        <end position="90"/>
    </location>
</feature>
<dbReference type="EMBL" id="PDDX01000001">
    <property type="protein sequence ID" value="PHI29244.1"/>
    <property type="molecule type" value="Genomic_DNA"/>
</dbReference>
<keyword evidence="3" id="KW-1185">Reference proteome</keyword>